<keyword evidence="2" id="KW-0472">Membrane</keyword>
<dbReference type="Pfam" id="PF15484">
    <property type="entry name" value="DUF4642"/>
    <property type="match status" value="1"/>
</dbReference>
<dbReference type="Proteomes" id="UP000472268">
    <property type="component" value="Chromosome 4"/>
</dbReference>
<keyword evidence="2" id="KW-1133">Transmembrane helix</keyword>
<keyword evidence="4" id="KW-1185">Reference proteome</keyword>
<accession>A0A673T8J6</accession>
<gene>
    <name evidence="3" type="primary">C4H2orf74</name>
</gene>
<evidence type="ECO:0000256" key="2">
    <source>
        <dbReference type="SAM" id="Phobius"/>
    </source>
</evidence>
<dbReference type="OrthoDB" id="9836846at2759"/>
<name>A0A673T8J6_SURSU</name>
<reference evidence="3 4" key="1">
    <citation type="submission" date="2019-05" db="EMBL/GenBank/DDBJ databases">
        <title>A Chromosome-scale Meerkat (S. suricatta) Genome Assembly.</title>
        <authorList>
            <person name="Dudchenko O."/>
            <person name="Lieberman Aiden E."/>
            <person name="Tung J."/>
            <person name="Barreiro L.B."/>
            <person name="Clutton-Brock T.H."/>
        </authorList>
    </citation>
    <scope>NUCLEOTIDE SEQUENCE [LARGE SCALE GENOMIC DNA]</scope>
</reference>
<organism evidence="3 4">
    <name type="scientific">Suricata suricatta</name>
    <name type="common">Meerkat</name>
    <dbReference type="NCBI Taxonomy" id="37032"/>
    <lineage>
        <taxon>Eukaryota</taxon>
        <taxon>Metazoa</taxon>
        <taxon>Chordata</taxon>
        <taxon>Craniata</taxon>
        <taxon>Vertebrata</taxon>
        <taxon>Euteleostomi</taxon>
        <taxon>Mammalia</taxon>
        <taxon>Eutheria</taxon>
        <taxon>Laurasiatheria</taxon>
        <taxon>Carnivora</taxon>
        <taxon>Feliformia</taxon>
        <taxon>Herpestidae</taxon>
        <taxon>Suricata</taxon>
    </lineage>
</organism>
<dbReference type="GeneID" id="115289852"/>
<feature type="compositionally biased region" description="Acidic residues" evidence="1">
    <location>
        <begin position="119"/>
        <end position="135"/>
    </location>
</feature>
<keyword evidence="2" id="KW-0812">Transmembrane</keyword>
<dbReference type="Ensembl" id="ENSSSUT00005006086.1">
    <property type="protein sequence ID" value="ENSSSUP00005005261.1"/>
    <property type="gene ID" value="ENSSSUG00005003442.1"/>
</dbReference>
<feature type="region of interest" description="Disordered" evidence="1">
    <location>
        <begin position="106"/>
        <end position="189"/>
    </location>
</feature>
<evidence type="ECO:0000313" key="3">
    <source>
        <dbReference type="Ensembl" id="ENSSSUP00005005261.1"/>
    </source>
</evidence>
<protein>
    <submittedName>
        <fullName evidence="3">Chromosome 2 open reading frame 74</fullName>
    </submittedName>
</protein>
<reference evidence="3" key="2">
    <citation type="submission" date="2025-08" db="UniProtKB">
        <authorList>
            <consortium name="Ensembl"/>
        </authorList>
    </citation>
    <scope>IDENTIFICATION</scope>
</reference>
<dbReference type="InterPro" id="IPR027813">
    <property type="entry name" value="DUF4642"/>
</dbReference>
<feature type="compositionally biased region" description="Basic and acidic residues" evidence="1">
    <location>
        <begin position="108"/>
        <end position="118"/>
    </location>
</feature>
<reference evidence="3" key="3">
    <citation type="submission" date="2025-09" db="UniProtKB">
        <authorList>
            <consortium name="Ensembl"/>
        </authorList>
    </citation>
    <scope>IDENTIFICATION</scope>
</reference>
<feature type="compositionally biased region" description="Basic and acidic residues" evidence="1">
    <location>
        <begin position="151"/>
        <end position="162"/>
    </location>
</feature>
<dbReference type="RefSeq" id="XP_029793294.1">
    <property type="nucleotide sequence ID" value="XM_029937434.1"/>
</dbReference>
<sequence length="189" mass="21533">MNLLASPLAFEITEIIFFILLLICFICILLLLVVFLYKCFQSKKDEKTEKHPCTDGNRGEDCLTANVKANISGDQENTLLTQMVDSNPPMRPSILVQRRSKEVLVTPLEEKEDMKEEEDKQEPENAEGNGQEDDDLQKPPIPVSRSPSAVENHKRPLKEVTFSREVIVVDLGKEDPTPQSYPLEHKERK</sequence>
<dbReference type="CTD" id="123636946"/>
<evidence type="ECO:0000313" key="4">
    <source>
        <dbReference type="Proteomes" id="UP000472268"/>
    </source>
</evidence>
<dbReference type="PANTHER" id="PTHR37882">
    <property type="entry name" value="HYPOTHETICAL PROTEIN LOC690352"/>
    <property type="match status" value="1"/>
</dbReference>
<proteinExistence type="predicted"/>
<dbReference type="AlphaFoldDB" id="A0A673T8J6"/>
<feature type="transmembrane region" description="Helical" evidence="2">
    <location>
        <begin position="15"/>
        <end position="37"/>
    </location>
</feature>
<evidence type="ECO:0000256" key="1">
    <source>
        <dbReference type="SAM" id="MobiDB-lite"/>
    </source>
</evidence>
<dbReference type="OMA" id="TEKGPCT"/>